<sequence>MTRVLGYGGIANTNGARDFSGKTEAVGVSGNVYMRQMGYVQSAMRGFRSILFLLMGA</sequence>
<name>A0A0F9K9Z6_9ZZZZ</name>
<comment type="caution">
    <text evidence="1">The sequence shown here is derived from an EMBL/GenBank/DDBJ whole genome shotgun (WGS) entry which is preliminary data.</text>
</comment>
<dbReference type="EMBL" id="LAZR01015654">
    <property type="protein sequence ID" value="KKM07983.1"/>
    <property type="molecule type" value="Genomic_DNA"/>
</dbReference>
<proteinExistence type="predicted"/>
<evidence type="ECO:0000313" key="1">
    <source>
        <dbReference type="EMBL" id="KKM07983.1"/>
    </source>
</evidence>
<protein>
    <submittedName>
        <fullName evidence="1">Uncharacterized protein</fullName>
    </submittedName>
</protein>
<gene>
    <name evidence="1" type="ORF">LCGC14_1728450</name>
</gene>
<dbReference type="AlphaFoldDB" id="A0A0F9K9Z6"/>
<reference evidence="1" key="1">
    <citation type="journal article" date="2015" name="Nature">
        <title>Complex archaea that bridge the gap between prokaryotes and eukaryotes.</title>
        <authorList>
            <person name="Spang A."/>
            <person name="Saw J.H."/>
            <person name="Jorgensen S.L."/>
            <person name="Zaremba-Niedzwiedzka K."/>
            <person name="Martijn J."/>
            <person name="Lind A.E."/>
            <person name="van Eijk R."/>
            <person name="Schleper C."/>
            <person name="Guy L."/>
            <person name="Ettema T.J."/>
        </authorList>
    </citation>
    <scope>NUCLEOTIDE SEQUENCE</scope>
</reference>
<accession>A0A0F9K9Z6</accession>
<organism evidence="1">
    <name type="scientific">marine sediment metagenome</name>
    <dbReference type="NCBI Taxonomy" id="412755"/>
    <lineage>
        <taxon>unclassified sequences</taxon>
        <taxon>metagenomes</taxon>
        <taxon>ecological metagenomes</taxon>
    </lineage>
</organism>